<evidence type="ECO:0000256" key="9">
    <source>
        <dbReference type="ARBA" id="ARBA00023157"/>
    </source>
</evidence>
<proteinExistence type="inferred from homology"/>
<evidence type="ECO:0000256" key="5">
    <source>
        <dbReference type="ARBA" id="ARBA00022729"/>
    </source>
</evidence>
<dbReference type="Proteomes" id="UP000886748">
    <property type="component" value="Unassembled WGS sequence"/>
</dbReference>
<dbReference type="InterPro" id="IPR036249">
    <property type="entry name" value="Thioredoxin-like_sf"/>
</dbReference>
<dbReference type="Gene3D" id="3.40.30.10">
    <property type="entry name" value="Glutaredoxin"/>
    <property type="match status" value="1"/>
</dbReference>
<keyword evidence="6 11" id="KW-1133">Transmembrane helix</keyword>
<feature type="transmembrane region" description="Helical" evidence="11">
    <location>
        <begin position="134"/>
        <end position="152"/>
    </location>
</feature>
<comment type="similarity">
    <text evidence="2">Belongs to the VKOR family.</text>
</comment>
<comment type="subcellular location">
    <subcellularLocation>
        <location evidence="1">Membrane</location>
        <topology evidence="1">Multi-pass membrane protein</topology>
    </subcellularLocation>
</comment>
<keyword evidence="7" id="KW-0560">Oxidoreductase</keyword>
<dbReference type="SUPFAM" id="SSF52833">
    <property type="entry name" value="Thioredoxin-like"/>
    <property type="match status" value="1"/>
</dbReference>
<dbReference type="PANTHER" id="PTHR13887">
    <property type="entry name" value="GLUTATHIONE S-TRANSFERASE KAPPA"/>
    <property type="match status" value="1"/>
</dbReference>
<feature type="transmembrane region" description="Helical" evidence="11">
    <location>
        <begin position="60"/>
        <end position="82"/>
    </location>
</feature>
<dbReference type="InterPro" id="IPR012932">
    <property type="entry name" value="VKOR"/>
</dbReference>
<dbReference type="AlphaFoldDB" id="A0A9D1SQT0"/>
<reference evidence="13" key="1">
    <citation type="submission" date="2020-10" db="EMBL/GenBank/DDBJ databases">
        <authorList>
            <person name="Gilroy R."/>
        </authorList>
    </citation>
    <scope>NUCLEOTIDE SEQUENCE</scope>
    <source>
        <strain evidence="13">CHK154-7741</strain>
    </source>
</reference>
<comment type="caution">
    <text evidence="13">The sequence shown here is derived from an EMBL/GenBank/DDBJ whole genome shotgun (WGS) entry which is preliminary data.</text>
</comment>
<dbReference type="InterPro" id="IPR038354">
    <property type="entry name" value="VKOR_sf"/>
</dbReference>
<keyword evidence="4" id="KW-0874">Quinone</keyword>
<evidence type="ECO:0000256" key="7">
    <source>
        <dbReference type="ARBA" id="ARBA00023002"/>
    </source>
</evidence>
<feature type="transmembrane region" description="Helical" evidence="11">
    <location>
        <begin position="179"/>
        <end position="199"/>
    </location>
</feature>
<keyword evidence="3 11" id="KW-0812">Transmembrane</keyword>
<dbReference type="Gene3D" id="1.20.1440.130">
    <property type="entry name" value="VKOR domain"/>
    <property type="match status" value="1"/>
</dbReference>
<evidence type="ECO:0000256" key="2">
    <source>
        <dbReference type="ARBA" id="ARBA00006214"/>
    </source>
</evidence>
<sequence length="402" mass="45244">MSLTKRIVLTIIALVGFLTSVKLTMIYWDANFNPYALSSFCSINDLIDCDGVAKTGHSQFLGVPLALWGLFLYFVFLFFTYVDKLKNIEIKGFRIFAYFDVFKNPESYICALGIIAFLISMILAGISVFEIHKLCILCFFTYILNLLIGLIAKPKNQSFIDVFVTSFKDFVEALKVKKYALAFSALVLVAIGFLTYTTLSDVMAPQVKLKKEMDYFSKPSKAGKSITGNILGDKNATLVLHEYTDYQCPFCFVLNTMTLRAAGELSNIKVVHHNLPLDMECNPKLKQQMHEGSCLMAKYAIAAGYQGKYWDMNNMLFDKEFSGEDSILQNAAQIKGLNIEKLKKDAHGAEVAKELQKEIEEATQFGIDGTPAFRINQETRIGIMPYEEFKAKLINAGAKERK</sequence>
<dbReference type="GO" id="GO:0016020">
    <property type="term" value="C:membrane"/>
    <property type="evidence" value="ECO:0007669"/>
    <property type="project" value="UniProtKB-SubCell"/>
</dbReference>
<keyword evidence="8 11" id="KW-0472">Membrane</keyword>
<dbReference type="GO" id="GO:0016491">
    <property type="term" value="F:oxidoreductase activity"/>
    <property type="evidence" value="ECO:0007669"/>
    <property type="project" value="UniProtKB-KW"/>
</dbReference>
<protein>
    <submittedName>
        <fullName evidence="13">Thioredoxin domain-containing protein</fullName>
    </submittedName>
</protein>
<feature type="transmembrane region" description="Helical" evidence="11">
    <location>
        <begin position="108"/>
        <end position="128"/>
    </location>
</feature>
<keyword evidence="10" id="KW-0676">Redox-active center</keyword>
<evidence type="ECO:0000256" key="4">
    <source>
        <dbReference type="ARBA" id="ARBA00022719"/>
    </source>
</evidence>
<name>A0A9D1SQT0_9CLOT</name>
<evidence type="ECO:0000256" key="6">
    <source>
        <dbReference type="ARBA" id="ARBA00022989"/>
    </source>
</evidence>
<evidence type="ECO:0000256" key="3">
    <source>
        <dbReference type="ARBA" id="ARBA00022692"/>
    </source>
</evidence>
<organism evidence="13 14">
    <name type="scientific">Candidatus Limenecus avicola</name>
    <dbReference type="NCBI Taxonomy" id="2840847"/>
    <lineage>
        <taxon>Bacteria</taxon>
        <taxon>Bacillati</taxon>
        <taxon>Bacillota</taxon>
        <taxon>Clostridia</taxon>
        <taxon>Eubacteriales</taxon>
        <taxon>Clostridiaceae</taxon>
        <taxon>Clostridiaceae incertae sedis</taxon>
        <taxon>Candidatus Limenecus</taxon>
    </lineage>
</organism>
<feature type="domain" description="Vitamin K epoxide reductase" evidence="12">
    <location>
        <begin position="2"/>
        <end position="156"/>
    </location>
</feature>
<feature type="transmembrane region" description="Helical" evidence="11">
    <location>
        <begin position="7"/>
        <end position="28"/>
    </location>
</feature>
<dbReference type="Pfam" id="PF01323">
    <property type="entry name" value="DSBA"/>
    <property type="match status" value="1"/>
</dbReference>
<gene>
    <name evidence="13" type="ORF">IAD26_01295</name>
</gene>
<keyword evidence="5" id="KW-0732">Signal</keyword>
<evidence type="ECO:0000256" key="10">
    <source>
        <dbReference type="ARBA" id="ARBA00023284"/>
    </source>
</evidence>
<reference evidence="13" key="2">
    <citation type="journal article" date="2021" name="PeerJ">
        <title>Extensive microbial diversity within the chicken gut microbiome revealed by metagenomics and culture.</title>
        <authorList>
            <person name="Gilroy R."/>
            <person name="Ravi A."/>
            <person name="Getino M."/>
            <person name="Pursley I."/>
            <person name="Horton D.L."/>
            <person name="Alikhan N.F."/>
            <person name="Baker D."/>
            <person name="Gharbi K."/>
            <person name="Hall N."/>
            <person name="Watson M."/>
            <person name="Adriaenssens E.M."/>
            <person name="Foster-Nyarko E."/>
            <person name="Jarju S."/>
            <person name="Secka A."/>
            <person name="Antonio M."/>
            <person name="Oren A."/>
            <person name="Chaudhuri R.R."/>
            <person name="La Ragione R."/>
            <person name="Hildebrand F."/>
            <person name="Pallen M.J."/>
        </authorList>
    </citation>
    <scope>NUCLEOTIDE SEQUENCE</scope>
    <source>
        <strain evidence="13">CHK154-7741</strain>
    </source>
</reference>
<evidence type="ECO:0000256" key="8">
    <source>
        <dbReference type="ARBA" id="ARBA00023136"/>
    </source>
</evidence>
<dbReference type="GO" id="GO:0048038">
    <property type="term" value="F:quinone binding"/>
    <property type="evidence" value="ECO:0007669"/>
    <property type="project" value="UniProtKB-KW"/>
</dbReference>
<evidence type="ECO:0000313" key="13">
    <source>
        <dbReference type="EMBL" id="HIU91749.1"/>
    </source>
</evidence>
<keyword evidence="9" id="KW-1015">Disulfide bond</keyword>
<dbReference type="InterPro" id="IPR001853">
    <property type="entry name" value="DSBA-like_thioredoxin_dom"/>
</dbReference>
<evidence type="ECO:0000313" key="14">
    <source>
        <dbReference type="Proteomes" id="UP000886748"/>
    </source>
</evidence>
<evidence type="ECO:0000259" key="12">
    <source>
        <dbReference type="SMART" id="SM00756"/>
    </source>
</evidence>
<dbReference type="PANTHER" id="PTHR13887:SF14">
    <property type="entry name" value="DISULFIDE BOND FORMATION PROTEIN D"/>
    <property type="match status" value="1"/>
</dbReference>
<evidence type="ECO:0000256" key="1">
    <source>
        <dbReference type="ARBA" id="ARBA00004141"/>
    </source>
</evidence>
<dbReference type="Pfam" id="PF07884">
    <property type="entry name" value="VKOR"/>
    <property type="match status" value="1"/>
</dbReference>
<dbReference type="SMART" id="SM00756">
    <property type="entry name" value="VKc"/>
    <property type="match status" value="1"/>
</dbReference>
<evidence type="ECO:0000256" key="11">
    <source>
        <dbReference type="SAM" id="Phobius"/>
    </source>
</evidence>
<accession>A0A9D1SQT0</accession>
<dbReference type="EMBL" id="DVOD01000012">
    <property type="protein sequence ID" value="HIU91749.1"/>
    <property type="molecule type" value="Genomic_DNA"/>
</dbReference>